<dbReference type="EMBL" id="SFCI01001262">
    <property type="protein sequence ID" value="TFY76262.1"/>
    <property type="molecule type" value="Genomic_DNA"/>
</dbReference>
<accession>A0A4Y9ZN92</accession>
<name>A0A4Y9ZN92_9AGAM</name>
<dbReference type="Proteomes" id="UP000298061">
    <property type="component" value="Unassembled WGS sequence"/>
</dbReference>
<gene>
    <name evidence="1" type="ORF">EWM64_g7751</name>
</gene>
<evidence type="ECO:0000313" key="1">
    <source>
        <dbReference type="EMBL" id="TFY76262.1"/>
    </source>
</evidence>
<evidence type="ECO:0000313" key="2">
    <source>
        <dbReference type="Proteomes" id="UP000298061"/>
    </source>
</evidence>
<organism evidence="1 2">
    <name type="scientific">Hericium alpestre</name>
    <dbReference type="NCBI Taxonomy" id="135208"/>
    <lineage>
        <taxon>Eukaryota</taxon>
        <taxon>Fungi</taxon>
        <taxon>Dikarya</taxon>
        <taxon>Basidiomycota</taxon>
        <taxon>Agaricomycotina</taxon>
        <taxon>Agaricomycetes</taxon>
        <taxon>Russulales</taxon>
        <taxon>Hericiaceae</taxon>
        <taxon>Hericium</taxon>
    </lineage>
</organism>
<proteinExistence type="predicted"/>
<keyword evidence="2" id="KW-1185">Reference proteome</keyword>
<sequence length="250" mass="28082">MIPPPFAVGPYAHSNSENSTLDLVFHKDRIHHFISTGWTRQAFHATATVDERLFGVCPTAHEHVPYHSIVDNPKRKVFAATVAYEGQDMPWPKRVCIKFATGPDGVGQLARECQFYSYELRHLYGLAVPSFYGMYTGSVGSNVAACLVLELCTGTDVILKDVEEFNRLVMLAACRVHQAGILHRGLGDYHHFVMKDKSVYLVDFARAERHACRNGVPALAEVNYRSPPVIECWELYEAERRFGLLSGSRP</sequence>
<reference evidence="1 2" key="1">
    <citation type="submission" date="2019-02" db="EMBL/GenBank/DDBJ databases">
        <title>Genome sequencing of the rare red list fungi Hericium alpestre (H. flagellum).</title>
        <authorList>
            <person name="Buettner E."/>
            <person name="Kellner H."/>
        </authorList>
    </citation>
    <scope>NUCLEOTIDE SEQUENCE [LARGE SCALE GENOMIC DNA]</scope>
    <source>
        <strain evidence="1 2">DSM 108284</strain>
    </source>
</reference>
<evidence type="ECO:0008006" key="3">
    <source>
        <dbReference type="Google" id="ProtNLM"/>
    </source>
</evidence>
<dbReference type="STRING" id="135208.A0A4Y9ZN92"/>
<dbReference type="InterPro" id="IPR011009">
    <property type="entry name" value="Kinase-like_dom_sf"/>
</dbReference>
<dbReference type="AlphaFoldDB" id="A0A4Y9ZN92"/>
<dbReference type="SUPFAM" id="SSF56112">
    <property type="entry name" value="Protein kinase-like (PK-like)"/>
    <property type="match status" value="1"/>
</dbReference>
<protein>
    <recommendedName>
        <fullName evidence="3">Protein kinase domain-containing protein</fullName>
    </recommendedName>
</protein>
<comment type="caution">
    <text evidence="1">The sequence shown here is derived from an EMBL/GenBank/DDBJ whole genome shotgun (WGS) entry which is preliminary data.</text>
</comment>
<dbReference type="OrthoDB" id="3182995at2759"/>